<dbReference type="AlphaFoldDB" id="A0A0D2T483"/>
<dbReference type="Proteomes" id="UP000032304">
    <property type="component" value="Chromosome 8"/>
</dbReference>
<feature type="non-terminal residue" evidence="1">
    <location>
        <position position="31"/>
    </location>
</feature>
<protein>
    <submittedName>
        <fullName evidence="1">Uncharacterized protein</fullName>
    </submittedName>
</protein>
<accession>A0A0D2T483</accession>
<keyword evidence="2" id="KW-1185">Reference proteome</keyword>
<sequence>MVCKLALCPAFQASGASNWTSRPTTNNLRTF</sequence>
<reference evidence="1 2" key="1">
    <citation type="journal article" date="2012" name="Nature">
        <title>Repeated polyploidization of Gossypium genomes and the evolution of spinnable cotton fibres.</title>
        <authorList>
            <person name="Paterson A.H."/>
            <person name="Wendel J.F."/>
            <person name="Gundlach H."/>
            <person name="Guo H."/>
            <person name="Jenkins J."/>
            <person name="Jin D."/>
            <person name="Llewellyn D."/>
            <person name="Showmaker K.C."/>
            <person name="Shu S."/>
            <person name="Udall J."/>
            <person name="Yoo M.J."/>
            <person name="Byers R."/>
            <person name="Chen W."/>
            <person name="Doron-Faigenboim A."/>
            <person name="Duke M.V."/>
            <person name="Gong L."/>
            <person name="Grimwood J."/>
            <person name="Grover C."/>
            <person name="Grupp K."/>
            <person name="Hu G."/>
            <person name="Lee T.H."/>
            <person name="Li J."/>
            <person name="Lin L."/>
            <person name="Liu T."/>
            <person name="Marler B.S."/>
            <person name="Page J.T."/>
            <person name="Roberts A.W."/>
            <person name="Romanel E."/>
            <person name="Sanders W.S."/>
            <person name="Szadkowski E."/>
            <person name="Tan X."/>
            <person name="Tang H."/>
            <person name="Xu C."/>
            <person name="Wang J."/>
            <person name="Wang Z."/>
            <person name="Zhang D."/>
            <person name="Zhang L."/>
            <person name="Ashrafi H."/>
            <person name="Bedon F."/>
            <person name="Bowers J.E."/>
            <person name="Brubaker C.L."/>
            <person name="Chee P.W."/>
            <person name="Das S."/>
            <person name="Gingle A.R."/>
            <person name="Haigler C.H."/>
            <person name="Harker D."/>
            <person name="Hoffmann L.V."/>
            <person name="Hovav R."/>
            <person name="Jones D.C."/>
            <person name="Lemke C."/>
            <person name="Mansoor S."/>
            <person name="ur Rahman M."/>
            <person name="Rainville L.N."/>
            <person name="Rambani A."/>
            <person name="Reddy U.K."/>
            <person name="Rong J.K."/>
            <person name="Saranga Y."/>
            <person name="Scheffler B.E."/>
            <person name="Scheffler J.A."/>
            <person name="Stelly D.M."/>
            <person name="Triplett B.A."/>
            <person name="Van Deynze A."/>
            <person name="Vaslin M.F."/>
            <person name="Waghmare V.N."/>
            <person name="Walford S.A."/>
            <person name="Wright R.J."/>
            <person name="Zaki E.A."/>
            <person name="Zhang T."/>
            <person name="Dennis E.S."/>
            <person name="Mayer K.F."/>
            <person name="Peterson D.G."/>
            <person name="Rokhsar D.S."/>
            <person name="Wang X."/>
            <person name="Schmutz J."/>
        </authorList>
    </citation>
    <scope>NUCLEOTIDE SEQUENCE [LARGE SCALE GENOMIC DNA]</scope>
</reference>
<dbReference type="EMBL" id="CM001747">
    <property type="protein sequence ID" value="KJB51309.1"/>
    <property type="molecule type" value="Genomic_DNA"/>
</dbReference>
<gene>
    <name evidence="1" type="ORF">B456_008G2113002</name>
</gene>
<evidence type="ECO:0000313" key="2">
    <source>
        <dbReference type="Proteomes" id="UP000032304"/>
    </source>
</evidence>
<name>A0A0D2T483_GOSRA</name>
<organism evidence="1 2">
    <name type="scientific">Gossypium raimondii</name>
    <name type="common">Peruvian cotton</name>
    <name type="synonym">Gossypium klotzschianum subsp. raimondii</name>
    <dbReference type="NCBI Taxonomy" id="29730"/>
    <lineage>
        <taxon>Eukaryota</taxon>
        <taxon>Viridiplantae</taxon>
        <taxon>Streptophyta</taxon>
        <taxon>Embryophyta</taxon>
        <taxon>Tracheophyta</taxon>
        <taxon>Spermatophyta</taxon>
        <taxon>Magnoliopsida</taxon>
        <taxon>eudicotyledons</taxon>
        <taxon>Gunneridae</taxon>
        <taxon>Pentapetalae</taxon>
        <taxon>rosids</taxon>
        <taxon>malvids</taxon>
        <taxon>Malvales</taxon>
        <taxon>Malvaceae</taxon>
        <taxon>Malvoideae</taxon>
        <taxon>Gossypium</taxon>
    </lineage>
</organism>
<evidence type="ECO:0000313" key="1">
    <source>
        <dbReference type="EMBL" id="KJB51309.1"/>
    </source>
</evidence>
<dbReference type="Gramene" id="KJB51309">
    <property type="protein sequence ID" value="KJB51309"/>
    <property type="gene ID" value="B456_008G2113002"/>
</dbReference>
<proteinExistence type="predicted"/>